<evidence type="ECO:0000313" key="1">
    <source>
        <dbReference type="EMBL" id="MBK1666530.1"/>
    </source>
</evidence>
<accession>A0ABS1DAS5</accession>
<name>A0ABS1DAS5_9PROT</name>
<dbReference type="RefSeq" id="WP_200338580.1">
    <property type="nucleotide sequence ID" value="NZ_NRRL01000001.1"/>
</dbReference>
<proteinExistence type="predicted"/>
<dbReference type="EMBL" id="NRRL01000001">
    <property type="protein sequence ID" value="MBK1666530.1"/>
    <property type="molecule type" value="Genomic_DNA"/>
</dbReference>
<organism evidence="1 2">
    <name type="scientific">Rhodovibrio sodomensis</name>
    <dbReference type="NCBI Taxonomy" id="1088"/>
    <lineage>
        <taxon>Bacteria</taxon>
        <taxon>Pseudomonadati</taxon>
        <taxon>Pseudomonadota</taxon>
        <taxon>Alphaproteobacteria</taxon>
        <taxon>Rhodospirillales</taxon>
        <taxon>Rhodovibrionaceae</taxon>
        <taxon>Rhodovibrio</taxon>
    </lineage>
</organism>
<reference evidence="1 2" key="1">
    <citation type="journal article" date="2020" name="Microorganisms">
        <title>Osmotic Adaptation and Compatible Solute Biosynthesis of Phototrophic Bacteria as Revealed from Genome Analyses.</title>
        <authorList>
            <person name="Imhoff J.F."/>
            <person name="Rahn T."/>
            <person name="Kunzel S."/>
            <person name="Keller A."/>
            <person name="Neulinger S.C."/>
        </authorList>
    </citation>
    <scope>NUCLEOTIDE SEQUENCE [LARGE SCALE GENOMIC DNA]</scope>
    <source>
        <strain evidence="1 2">DSM 9895</strain>
    </source>
</reference>
<gene>
    <name evidence="1" type="ORF">CKO28_00550</name>
</gene>
<sequence length="161" mass="18034">MTWWCTSVVGGKSALRVLAELEDLLEVPRASLYPFTKIDPAVRTRAAANFVDRLDEIERLIKAHSTREGGETIPIQVVAAAAMAVGARMPHFFRLRAMAAANNDDWARRNQERRRDMDALAQLIGRFDGRHRMPLEEDPLLAAMLSARLKKLPEPSISATE</sequence>
<dbReference type="Proteomes" id="UP001296873">
    <property type="component" value="Unassembled WGS sequence"/>
</dbReference>
<protein>
    <submittedName>
        <fullName evidence="1">Uncharacterized protein</fullName>
    </submittedName>
</protein>
<keyword evidence="2" id="KW-1185">Reference proteome</keyword>
<evidence type="ECO:0000313" key="2">
    <source>
        <dbReference type="Proteomes" id="UP001296873"/>
    </source>
</evidence>
<comment type="caution">
    <text evidence="1">The sequence shown here is derived from an EMBL/GenBank/DDBJ whole genome shotgun (WGS) entry which is preliminary data.</text>
</comment>